<dbReference type="EMBL" id="CP021642">
    <property type="protein sequence ID" value="AVX43108.1"/>
    <property type="molecule type" value="Genomic_DNA"/>
</dbReference>
<evidence type="ECO:0000313" key="1">
    <source>
        <dbReference type="EMBL" id="AVX43108.1"/>
    </source>
</evidence>
<reference evidence="1 2" key="1">
    <citation type="journal article" date="2018" name="Emerg. Microbes Infect.">
        <title>Genomic analysis of oral Campylobacter concisus strains identified a potential bacterial molecular marker associated with active Crohn's disease.</title>
        <authorList>
            <person name="Liu F."/>
            <person name="Ma R."/>
            <person name="Tay C.Y.A."/>
            <person name="Octavia S."/>
            <person name="Lan R."/>
            <person name="Chung H.K.L."/>
            <person name="Riordan S.M."/>
            <person name="Grimm M.C."/>
            <person name="Leong R.W."/>
            <person name="Tanaka M.M."/>
            <person name="Connor S."/>
            <person name="Zhang L."/>
        </authorList>
    </citation>
    <scope>NUCLEOTIDE SEQUENCE [LARGE SCALE GENOMIC DNA]</scope>
    <source>
        <strain evidence="1 2">P2CDO4</strain>
    </source>
</reference>
<evidence type="ECO:0000313" key="2">
    <source>
        <dbReference type="Proteomes" id="UP000241854"/>
    </source>
</evidence>
<organism evidence="1 2">
    <name type="scientific">Campylobacter concisus</name>
    <dbReference type="NCBI Taxonomy" id="199"/>
    <lineage>
        <taxon>Bacteria</taxon>
        <taxon>Pseudomonadati</taxon>
        <taxon>Campylobacterota</taxon>
        <taxon>Epsilonproteobacteria</taxon>
        <taxon>Campylobacterales</taxon>
        <taxon>Campylobacteraceae</taxon>
        <taxon>Campylobacter</taxon>
    </lineage>
</organism>
<protein>
    <submittedName>
        <fullName evidence="1">Two-component system response regulator</fullName>
    </submittedName>
</protein>
<sequence>MLLLDESVPSVFKRIYYARVNDFVIKSFYFTFLGFARYF</sequence>
<dbReference type="Proteomes" id="UP000241854">
    <property type="component" value="Chromosome"/>
</dbReference>
<gene>
    <name evidence="1" type="ORF">CCS77_0047</name>
</gene>
<dbReference type="AlphaFoldDB" id="A0A2R4NXG9"/>
<name>A0A2R4NXG9_9BACT</name>
<accession>A0A2R4NXG9</accession>
<proteinExistence type="predicted"/>